<sequence>MTIDHNPIASAGDYLEVMDALYRFGAGVDHNDPALIASAFSEDIVVDFGPCGRKMGLNFPLLTGHETVVGFLSANAGSQTTSHVITNGRVHVEGDVARLRILVDATHLPRSDHSRRCQMINWYEVELIRDERLWRMRRVVIDNAWFTGDPQVLLGK</sequence>
<organism evidence="2 3">
    <name type="scientific">Brasilonema sennae CENA114</name>
    <dbReference type="NCBI Taxonomy" id="415709"/>
    <lineage>
        <taxon>Bacteria</taxon>
        <taxon>Bacillati</taxon>
        <taxon>Cyanobacteriota</taxon>
        <taxon>Cyanophyceae</taxon>
        <taxon>Nostocales</taxon>
        <taxon>Scytonemataceae</taxon>
        <taxon>Brasilonema</taxon>
        <taxon>Bromeliae group (in: Brasilonema)</taxon>
    </lineage>
</organism>
<feature type="domain" description="SnoaL-like" evidence="1">
    <location>
        <begin position="12"/>
        <end position="139"/>
    </location>
</feature>
<dbReference type="KEGG" id="bsen:DP114_21185"/>
<dbReference type="SUPFAM" id="SSF54427">
    <property type="entry name" value="NTF2-like"/>
    <property type="match status" value="1"/>
</dbReference>
<accession>A0A856MHL4</accession>
<dbReference type="RefSeq" id="WP_171977036.1">
    <property type="nucleotide sequence ID" value="NZ_CAWOXK010000001.1"/>
</dbReference>
<protein>
    <submittedName>
        <fullName evidence="2">Nuclear transport factor 2 family protein</fullName>
    </submittedName>
</protein>
<evidence type="ECO:0000259" key="1">
    <source>
        <dbReference type="Pfam" id="PF13577"/>
    </source>
</evidence>
<proteinExistence type="predicted"/>
<dbReference type="EMBL" id="CP030118">
    <property type="protein sequence ID" value="QDL10072.1"/>
    <property type="molecule type" value="Genomic_DNA"/>
</dbReference>
<reference evidence="2 3" key="1">
    <citation type="submission" date="2018-06" db="EMBL/GenBank/DDBJ databases">
        <title>Comparative genomics of Brasilonema spp. strains.</title>
        <authorList>
            <person name="Alvarenga D.O."/>
            <person name="Fiore M.F."/>
            <person name="Varani A.M."/>
        </authorList>
    </citation>
    <scope>NUCLEOTIDE SEQUENCE [LARGE SCALE GENOMIC DNA]</scope>
    <source>
        <strain evidence="2 3">CENA114</strain>
    </source>
</reference>
<dbReference type="Proteomes" id="UP000503129">
    <property type="component" value="Chromosome"/>
</dbReference>
<gene>
    <name evidence="2" type="ORF">DP114_21185</name>
</gene>
<dbReference type="InterPro" id="IPR037401">
    <property type="entry name" value="SnoaL-like"/>
</dbReference>
<evidence type="ECO:0000313" key="2">
    <source>
        <dbReference type="EMBL" id="QDL10072.1"/>
    </source>
</evidence>
<evidence type="ECO:0000313" key="3">
    <source>
        <dbReference type="Proteomes" id="UP000503129"/>
    </source>
</evidence>
<keyword evidence="3" id="KW-1185">Reference proteome</keyword>
<name>A0A856MHL4_9CYAN</name>
<dbReference type="Gene3D" id="3.10.450.50">
    <property type="match status" value="1"/>
</dbReference>
<dbReference type="InterPro" id="IPR032710">
    <property type="entry name" value="NTF2-like_dom_sf"/>
</dbReference>
<dbReference type="Pfam" id="PF13577">
    <property type="entry name" value="SnoaL_4"/>
    <property type="match status" value="1"/>
</dbReference>
<dbReference type="AlphaFoldDB" id="A0A856MHL4"/>